<evidence type="ECO:0000256" key="1">
    <source>
        <dbReference type="SAM" id="Phobius"/>
    </source>
</evidence>
<dbReference type="AlphaFoldDB" id="A0A381PTW0"/>
<keyword evidence="1" id="KW-1133">Transmembrane helix</keyword>
<organism evidence="2">
    <name type="scientific">marine metagenome</name>
    <dbReference type="NCBI Taxonomy" id="408172"/>
    <lineage>
        <taxon>unclassified sequences</taxon>
        <taxon>metagenomes</taxon>
        <taxon>ecological metagenomes</taxon>
    </lineage>
</organism>
<sequence>MQTGQIFLLFGHSIYLYENNSVNIFSIFFSFSKTFLVFDNSKNFIASSEYFPSIPFISMYLFNQLIDCLYLLIKKEFLPNKNVISEGTNLEFKIIFFNNESAEL</sequence>
<reference evidence="2" key="1">
    <citation type="submission" date="2018-05" db="EMBL/GenBank/DDBJ databases">
        <authorList>
            <person name="Lanie J.A."/>
            <person name="Ng W.-L."/>
            <person name="Kazmierczak K.M."/>
            <person name="Andrzejewski T.M."/>
            <person name="Davidsen T.M."/>
            <person name="Wayne K.J."/>
            <person name="Tettelin H."/>
            <person name="Glass J.I."/>
            <person name="Rusch D."/>
            <person name="Podicherti R."/>
            <person name="Tsui H.-C.T."/>
            <person name="Winkler M.E."/>
        </authorList>
    </citation>
    <scope>NUCLEOTIDE SEQUENCE</scope>
</reference>
<proteinExistence type="predicted"/>
<gene>
    <name evidence="2" type="ORF">METZ01_LOCUS23194</name>
</gene>
<evidence type="ECO:0000313" key="2">
    <source>
        <dbReference type="EMBL" id="SUZ70340.1"/>
    </source>
</evidence>
<keyword evidence="1" id="KW-0812">Transmembrane</keyword>
<feature type="transmembrane region" description="Helical" evidence="1">
    <location>
        <begin position="50"/>
        <end position="73"/>
    </location>
</feature>
<accession>A0A381PTW0</accession>
<dbReference type="EMBL" id="UINC01001088">
    <property type="protein sequence ID" value="SUZ70340.1"/>
    <property type="molecule type" value="Genomic_DNA"/>
</dbReference>
<protein>
    <submittedName>
        <fullName evidence="2">Uncharacterized protein</fullName>
    </submittedName>
</protein>
<name>A0A381PTW0_9ZZZZ</name>
<keyword evidence="1" id="KW-0472">Membrane</keyword>